<evidence type="ECO:0000313" key="8">
    <source>
        <dbReference type="Proteomes" id="UP000732193"/>
    </source>
</evidence>
<dbReference type="InterPro" id="IPR010827">
    <property type="entry name" value="BamA/TamA_POTRA"/>
</dbReference>
<gene>
    <name evidence="7" type="ORF">JQV55_06740</name>
</gene>
<sequence length="599" mass="63054">MRLKSSVRAGAAGIMISAASFVSAADVTLRGIPAGSDLYQTLAGGSLLIEQSSAEQTPTSQEVVAAAQADYGRLLAVLYDQGYFGPAITITLDGTDAAAIPAVQAPRQISQAVISVDTGPQFRFGTAKMSPVAASTEIPEGFASGQAASLSVLKDAVAAGVDGWRAQGHAKAALAAQDLSARHTDRMVNATLRLAPGPKLRFGDLQVSGNKAVRRKRIIDIAGLPAGEVYSPDELRLAANRLRRTGAFNAVALIEADNIGPNDTLPITAQVTESLPRRFGYGAELGSLEGLTLSAFWLHRNLLGGAERLRIAGEISGIGGDSGGEDYSLSARFERPATFNEDTDFYALAKIEQLDEVNFFSRQLDLEAGIERIASEERTYTLGLGLRRAQTRDAFGENQYTLLTLPLGAEFDYRNDPLNATSGYYLKAGITPFLAVSGADNGVRTSLDARAYRTFGTTRLVTFALRGQLGSVYGPDLSEAPADYLFYSGGGGTVRGQPYQALGVDLGGDNVTGGRSFLAVSAEARVAVTDSIAVVGFVDGGYVGAEEFYDGSGEWHSGAGLGLRYNTGIGPLRVDVAVPTSGPETEDDFQIYIGIGQSF</sequence>
<comment type="caution">
    <text evidence="7">The sequence shown here is derived from an EMBL/GenBank/DDBJ whole genome shotgun (WGS) entry which is preliminary data.</text>
</comment>
<dbReference type="RefSeq" id="WP_203241886.1">
    <property type="nucleotide sequence ID" value="NZ_JAFBSA010000001.1"/>
</dbReference>
<evidence type="ECO:0000256" key="3">
    <source>
        <dbReference type="ARBA" id="ARBA00023136"/>
    </source>
</evidence>
<accession>A0AAE3B6B4</accession>
<dbReference type="Pfam" id="PF07244">
    <property type="entry name" value="POTRA"/>
    <property type="match status" value="1"/>
</dbReference>
<dbReference type="Pfam" id="PF01103">
    <property type="entry name" value="Omp85"/>
    <property type="match status" value="1"/>
</dbReference>
<comment type="subcellular location">
    <subcellularLocation>
        <location evidence="1">Membrane</location>
    </subcellularLocation>
</comment>
<dbReference type="PANTHER" id="PTHR12815">
    <property type="entry name" value="SORTING AND ASSEMBLY MACHINERY SAMM50 PROTEIN FAMILY MEMBER"/>
    <property type="match status" value="1"/>
</dbReference>
<keyword evidence="2" id="KW-0812">Transmembrane</keyword>
<reference evidence="7 8" key="1">
    <citation type="submission" date="2021-01" db="EMBL/GenBank/DDBJ databases">
        <title>Diatom-associated Roseobacters Show Island Model of Population Structure.</title>
        <authorList>
            <person name="Qu L."/>
            <person name="Feng X."/>
            <person name="Chen Y."/>
            <person name="Li L."/>
            <person name="Wang X."/>
            <person name="Hu Z."/>
            <person name="Wang H."/>
            <person name="Luo H."/>
        </authorList>
    </citation>
    <scope>NUCLEOTIDE SEQUENCE [LARGE SCALE GENOMIC DNA]</scope>
    <source>
        <strain evidence="7 8">TR60-84</strain>
    </source>
</reference>
<evidence type="ECO:0000259" key="5">
    <source>
        <dbReference type="Pfam" id="PF01103"/>
    </source>
</evidence>
<dbReference type="InterPro" id="IPR039910">
    <property type="entry name" value="D15-like"/>
</dbReference>
<dbReference type="GO" id="GO:0019867">
    <property type="term" value="C:outer membrane"/>
    <property type="evidence" value="ECO:0007669"/>
    <property type="project" value="InterPro"/>
</dbReference>
<feature type="domain" description="POTRA" evidence="6">
    <location>
        <begin position="201"/>
        <end position="273"/>
    </location>
</feature>
<dbReference type="Gene3D" id="3.10.20.310">
    <property type="entry name" value="membrane protein fhac"/>
    <property type="match status" value="1"/>
</dbReference>
<evidence type="ECO:0000256" key="4">
    <source>
        <dbReference type="SAM" id="SignalP"/>
    </source>
</evidence>
<feature type="chain" id="PRO_5042183107" evidence="4">
    <location>
        <begin position="25"/>
        <end position="599"/>
    </location>
</feature>
<dbReference type="EMBL" id="JAFBRM010000001">
    <property type="protein sequence ID" value="MBM1713251.1"/>
    <property type="molecule type" value="Genomic_DNA"/>
</dbReference>
<evidence type="ECO:0000313" key="7">
    <source>
        <dbReference type="EMBL" id="MBM1713251.1"/>
    </source>
</evidence>
<dbReference type="Gene3D" id="2.40.160.50">
    <property type="entry name" value="membrane protein fhac: a member of the omp85/tpsb transporter family"/>
    <property type="match status" value="1"/>
</dbReference>
<proteinExistence type="predicted"/>
<keyword evidence="2" id="KW-1134">Transmembrane beta strand</keyword>
<feature type="signal peptide" evidence="4">
    <location>
        <begin position="1"/>
        <end position="24"/>
    </location>
</feature>
<evidence type="ECO:0000256" key="1">
    <source>
        <dbReference type="ARBA" id="ARBA00004370"/>
    </source>
</evidence>
<organism evidence="7 8">
    <name type="scientific">Sulfitobacter geojensis</name>
    <dbReference type="NCBI Taxonomy" id="1342299"/>
    <lineage>
        <taxon>Bacteria</taxon>
        <taxon>Pseudomonadati</taxon>
        <taxon>Pseudomonadota</taxon>
        <taxon>Alphaproteobacteria</taxon>
        <taxon>Rhodobacterales</taxon>
        <taxon>Roseobacteraceae</taxon>
        <taxon>Sulfitobacter</taxon>
    </lineage>
</organism>
<name>A0AAE3B6B4_9RHOB</name>
<evidence type="ECO:0000259" key="6">
    <source>
        <dbReference type="Pfam" id="PF07244"/>
    </source>
</evidence>
<keyword evidence="8" id="KW-1185">Reference proteome</keyword>
<keyword evidence="4" id="KW-0732">Signal</keyword>
<protein>
    <submittedName>
        <fullName evidence="7">BamA/TamA family outer membrane protein</fullName>
    </submittedName>
</protein>
<evidence type="ECO:0000256" key="2">
    <source>
        <dbReference type="ARBA" id="ARBA00022452"/>
    </source>
</evidence>
<dbReference type="InterPro" id="IPR000184">
    <property type="entry name" value="Bac_surfAg_D15"/>
</dbReference>
<dbReference type="PANTHER" id="PTHR12815:SF42">
    <property type="entry name" value="BACTERIAL SURFACE ANTIGEN (D15) DOMAIN-CONTAINING PROTEIN"/>
    <property type="match status" value="1"/>
</dbReference>
<keyword evidence="3" id="KW-0472">Membrane</keyword>
<dbReference type="AlphaFoldDB" id="A0AAE3B6B4"/>
<feature type="domain" description="Bacterial surface antigen (D15)" evidence="5">
    <location>
        <begin position="301"/>
        <end position="599"/>
    </location>
</feature>
<dbReference type="Proteomes" id="UP000732193">
    <property type="component" value="Unassembled WGS sequence"/>
</dbReference>